<accession>A0A8K0WSS6</accession>
<comment type="caution">
    <text evidence="3">The sequence shown here is derived from an EMBL/GenBank/DDBJ whole genome shotgun (WGS) entry which is preliminary data.</text>
</comment>
<feature type="region of interest" description="Disordered" evidence="1">
    <location>
        <begin position="282"/>
        <end position="329"/>
    </location>
</feature>
<reference evidence="3" key="1">
    <citation type="journal article" date="2021" name="Nat. Commun.">
        <title>Genetic determinants of endophytism in the Arabidopsis root mycobiome.</title>
        <authorList>
            <person name="Mesny F."/>
            <person name="Miyauchi S."/>
            <person name="Thiergart T."/>
            <person name="Pickel B."/>
            <person name="Atanasova L."/>
            <person name="Karlsson M."/>
            <person name="Huettel B."/>
            <person name="Barry K.W."/>
            <person name="Haridas S."/>
            <person name="Chen C."/>
            <person name="Bauer D."/>
            <person name="Andreopoulos W."/>
            <person name="Pangilinan J."/>
            <person name="LaButti K."/>
            <person name="Riley R."/>
            <person name="Lipzen A."/>
            <person name="Clum A."/>
            <person name="Drula E."/>
            <person name="Henrissat B."/>
            <person name="Kohler A."/>
            <person name="Grigoriev I.V."/>
            <person name="Martin F.M."/>
            <person name="Hacquard S."/>
        </authorList>
    </citation>
    <scope>NUCLEOTIDE SEQUENCE</scope>
    <source>
        <strain evidence="3">MPI-CAGE-CH-0235</strain>
    </source>
</reference>
<keyword evidence="4" id="KW-1185">Reference proteome</keyword>
<dbReference type="PANTHER" id="PTHR37577">
    <property type="entry name" value="INTEGRAL MEMBRANE PROTEIN"/>
    <property type="match status" value="1"/>
</dbReference>
<evidence type="ECO:0000313" key="4">
    <source>
        <dbReference type="Proteomes" id="UP000813444"/>
    </source>
</evidence>
<evidence type="ECO:0000313" key="3">
    <source>
        <dbReference type="EMBL" id="KAH7322532.1"/>
    </source>
</evidence>
<name>A0A8K0WSS6_9HYPO</name>
<organism evidence="3 4">
    <name type="scientific">Stachybotrys elegans</name>
    <dbReference type="NCBI Taxonomy" id="80388"/>
    <lineage>
        <taxon>Eukaryota</taxon>
        <taxon>Fungi</taxon>
        <taxon>Dikarya</taxon>
        <taxon>Ascomycota</taxon>
        <taxon>Pezizomycotina</taxon>
        <taxon>Sordariomycetes</taxon>
        <taxon>Hypocreomycetidae</taxon>
        <taxon>Hypocreales</taxon>
        <taxon>Stachybotryaceae</taxon>
        <taxon>Stachybotrys</taxon>
    </lineage>
</organism>
<evidence type="ECO:0000256" key="1">
    <source>
        <dbReference type="SAM" id="MobiDB-lite"/>
    </source>
</evidence>
<gene>
    <name evidence="3" type="ORF">B0I35DRAFT_499116</name>
</gene>
<feature type="transmembrane region" description="Helical" evidence="2">
    <location>
        <begin position="441"/>
        <end position="463"/>
    </location>
</feature>
<evidence type="ECO:0008006" key="5">
    <source>
        <dbReference type="Google" id="ProtNLM"/>
    </source>
</evidence>
<dbReference type="InterPro" id="IPR053018">
    <property type="entry name" value="Elsinochrome_Biosynth-Asso"/>
</dbReference>
<dbReference type="OrthoDB" id="5427664at2759"/>
<protein>
    <recommendedName>
        <fullName evidence="5">Transmembrane protein</fullName>
    </recommendedName>
</protein>
<evidence type="ECO:0000256" key="2">
    <source>
        <dbReference type="SAM" id="Phobius"/>
    </source>
</evidence>
<feature type="compositionally biased region" description="Basic and acidic residues" evidence="1">
    <location>
        <begin position="474"/>
        <end position="483"/>
    </location>
</feature>
<feature type="transmembrane region" description="Helical" evidence="2">
    <location>
        <begin position="166"/>
        <end position="189"/>
    </location>
</feature>
<feature type="transmembrane region" description="Helical" evidence="2">
    <location>
        <begin position="403"/>
        <end position="421"/>
    </location>
</feature>
<feature type="transmembrane region" description="Helical" evidence="2">
    <location>
        <begin position="130"/>
        <end position="154"/>
    </location>
</feature>
<sequence>MNCSSSRLSELVANNDVEFDADIAGPGVLVAFVVTSLAALITLMAAFVTLSTPSRLLNASDTVISRILRDVIKWISKRLRWKPNRTEGTDGQEERISGFSSFMISLSDQLLASEAAILIAGLIIHEEVTLYSMNIIIALGCLASTVHMATFAFFIDSIRQHRTAKIIRVIMMIAASGMLIFLLIVQISMTWDLESHVFLACTLRDYQIPSDVFGVATSLLVPIYILYGTIDIIRLLYAKEPGEETNTSHQPDRNNTHNFMGLPSYRNEAGIELQELRPNSGQADVHYNHRPPETEQGEAPGARNSLNSRRPQDNADIESNRATPGELRRPATVFAQLREIFGGTRPSQRDKLVDRWLRGTAVSTAVSTAAPNRFSTVQVRIRLRLAAETWAFVQCQSSFVSRWLWLWSGNVYGITSVFIARAETSEAGMSGNRDEMGFGQVVPLVLLVLPFLAALQSYSDYLVKANALNQKRQTAEFRGERRQQNSLREVWNQPSHQGARRPPPNSEEALASEQLEVMHVLNRIEQRCNDINAPWLYDWVLGDRLHESQHLRRAVITHTIYMFVFTTLLGFGQASGYFPTLTFVLLILLIVMAFGKVAALVRMHRNTTSNPHIMNFLDLLDKGVAEQQRRPADHAEGMMMVHASQGIQPDPDNPEEQ</sequence>
<feature type="compositionally biased region" description="Polar residues" evidence="1">
    <location>
        <begin position="484"/>
        <end position="496"/>
    </location>
</feature>
<feature type="transmembrane region" description="Helical" evidence="2">
    <location>
        <begin position="577"/>
        <end position="601"/>
    </location>
</feature>
<keyword evidence="2" id="KW-0472">Membrane</keyword>
<keyword evidence="2" id="KW-0812">Transmembrane</keyword>
<feature type="transmembrane region" description="Helical" evidence="2">
    <location>
        <begin position="212"/>
        <end position="230"/>
    </location>
</feature>
<dbReference type="AlphaFoldDB" id="A0A8K0WSS6"/>
<dbReference type="EMBL" id="JAGPNK010000004">
    <property type="protein sequence ID" value="KAH7322532.1"/>
    <property type="molecule type" value="Genomic_DNA"/>
</dbReference>
<feature type="transmembrane region" description="Helical" evidence="2">
    <location>
        <begin position="28"/>
        <end position="50"/>
    </location>
</feature>
<keyword evidence="2" id="KW-1133">Transmembrane helix</keyword>
<dbReference type="Proteomes" id="UP000813444">
    <property type="component" value="Unassembled WGS sequence"/>
</dbReference>
<dbReference type="PANTHER" id="PTHR37577:SF1">
    <property type="entry name" value="INTEGRAL MEMBRANE PROTEIN"/>
    <property type="match status" value="1"/>
</dbReference>
<proteinExistence type="predicted"/>
<feature type="transmembrane region" description="Helical" evidence="2">
    <location>
        <begin position="554"/>
        <end position="571"/>
    </location>
</feature>
<feature type="region of interest" description="Disordered" evidence="1">
    <location>
        <begin position="474"/>
        <end position="508"/>
    </location>
</feature>